<dbReference type="Pfam" id="PF20260">
    <property type="entry name" value="PUA_4"/>
    <property type="match status" value="1"/>
</dbReference>
<dbReference type="NCBIfam" id="TIGR00046">
    <property type="entry name" value="RsmE family RNA methyltransferase"/>
    <property type="match status" value="1"/>
</dbReference>
<gene>
    <name evidence="13" type="ORF">MM213_03795</name>
</gene>
<evidence type="ECO:0000259" key="12">
    <source>
        <dbReference type="Pfam" id="PF20260"/>
    </source>
</evidence>
<dbReference type="PANTHER" id="PTHR30027:SF3">
    <property type="entry name" value="16S RRNA (URACIL(1498)-N(3))-METHYLTRANSFERASE"/>
    <property type="match status" value="1"/>
</dbReference>
<dbReference type="Gene3D" id="2.40.240.20">
    <property type="entry name" value="Hypothetical PUA domain-like, domain 1"/>
    <property type="match status" value="1"/>
</dbReference>
<dbReference type="Proteomes" id="UP001165430">
    <property type="component" value="Unassembled WGS sequence"/>
</dbReference>
<protein>
    <recommendedName>
        <fullName evidence="10">Ribosomal RNA small subunit methyltransferase E</fullName>
        <ecNumber evidence="10">2.1.1.193</ecNumber>
    </recommendedName>
</protein>
<dbReference type="SUPFAM" id="SSF88697">
    <property type="entry name" value="PUA domain-like"/>
    <property type="match status" value="1"/>
</dbReference>
<comment type="similarity">
    <text evidence="2 10">Belongs to the RNA methyltransferase RsmE family.</text>
</comment>
<comment type="catalytic activity">
    <reaction evidence="9 10">
        <text>uridine(1498) in 16S rRNA + S-adenosyl-L-methionine = N(3)-methyluridine(1498) in 16S rRNA + S-adenosyl-L-homocysteine + H(+)</text>
        <dbReference type="Rhea" id="RHEA:42920"/>
        <dbReference type="Rhea" id="RHEA-COMP:10283"/>
        <dbReference type="Rhea" id="RHEA-COMP:10284"/>
        <dbReference type="ChEBI" id="CHEBI:15378"/>
        <dbReference type="ChEBI" id="CHEBI:57856"/>
        <dbReference type="ChEBI" id="CHEBI:59789"/>
        <dbReference type="ChEBI" id="CHEBI:65315"/>
        <dbReference type="ChEBI" id="CHEBI:74502"/>
        <dbReference type="EC" id="2.1.1.193"/>
    </reaction>
</comment>
<evidence type="ECO:0000256" key="6">
    <source>
        <dbReference type="ARBA" id="ARBA00022679"/>
    </source>
</evidence>
<keyword evidence="14" id="KW-1185">Reference proteome</keyword>
<proteinExistence type="inferred from homology"/>
<dbReference type="GO" id="GO:0008168">
    <property type="term" value="F:methyltransferase activity"/>
    <property type="evidence" value="ECO:0007669"/>
    <property type="project" value="UniProtKB-KW"/>
</dbReference>
<dbReference type="PANTHER" id="PTHR30027">
    <property type="entry name" value="RIBOSOMAL RNA SMALL SUBUNIT METHYLTRANSFERASE E"/>
    <property type="match status" value="1"/>
</dbReference>
<keyword evidence="5 10" id="KW-0489">Methyltransferase</keyword>
<keyword evidence="7 10" id="KW-0949">S-adenosyl-L-methionine</keyword>
<comment type="caution">
    <text evidence="13">The sequence shown here is derived from an EMBL/GenBank/DDBJ whole genome shotgun (WGS) entry which is preliminary data.</text>
</comment>
<dbReference type="Gene3D" id="3.40.1280.10">
    <property type="match status" value="1"/>
</dbReference>
<dbReference type="PIRSF" id="PIRSF015601">
    <property type="entry name" value="MTase_slr0722"/>
    <property type="match status" value="1"/>
</dbReference>
<evidence type="ECO:0000256" key="1">
    <source>
        <dbReference type="ARBA" id="ARBA00004496"/>
    </source>
</evidence>
<evidence type="ECO:0000256" key="8">
    <source>
        <dbReference type="ARBA" id="ARBA00025699"/>
    </source>
</evidence>
<sequence length="238" mass="27868">MQLFFHEHTNEDHFDLEPEESKHLIKVLRKTQGDRVHFTNGKGSLLHCVITEANPKKAKLRIEEREFTPEDDYYIHLAISPTKNSDRMEWMVEKLTEIGVHEITFMESEFSERSHLKLDRLEKKIISACKQSLKTRIPKLNPVRPMTELVQDKNFDTYQRFVAYVDKENDRHLFDKTKVDNAYLVLIGPEGDFSKQELQLAFDNHFLPCSLGKSRLRSETAAVAAIHTLQLKNNLKEF</sequence>
<dbReference type="InterPro" id="IPR029028">
    <property type="entry name" value="Alpha/beta_knot_MTases"/>
</dbReference>
<keyword evidence="6 10" id="KW-0808">Transferase</keyword>
<dbReference type="EC" id="2.1.1.193" evidence="10"/>
<dbReference type="InterPro" id="IPR015947">
    <property type="entry name" value="PUA-like_sf"/>
</dbReference>
<evidence type="ECO:0000313" key="13">
    <source>
        <dbReference type="EMBL" id="MCH7412597.1"/>
    </source>
</evidence>
<dbReference type="InterPro" id="IPR046887">
    <property type="entry name" value="RsmE_PUA-like"/>
</dbReference>
<keyword evidence="3 10" id="KW-0963">Cytoplasm</keyword>
<organism evidence="13 14">
    <name type="scientific">Belliella alkalica</name>
    <dbReference type="NCBI Taxonomy" id="1730871"/>
    <lineage>
        <taxon>Bacteria</taxon>
        <taxon>Pseudomonadati</taxon>
        <taxon>Bacteroidota</taxon>
        <taxon>Cytophagia</taxon>
        <taxon>Cytophagales</taxon>
        <taxon>Cyclobacteriaceae</taxon>
        <taxon>Belliella</taxon>
    </lineage>
</organism>
<feature type="domain" description="Ribosomal RNA small subunit methyltransferase E PUA-like" evidence="12">
    <location>
        <begin position="17"/>
        <end position="63"/>
    </location>
</feature>
<evidence type="ECO:0000256" key="3">
    <source>
        <dbReference type="ARBA" id="ARBA00022490"/>
    </source>
</evidence>
<dbReference type="RefSeq" id="WP_241410176.1">
    <property type="nucleotide sequence ID" value="NZ_JAKZGO010000002.1"/>
</dbReference>
<dbReference type="GO" id="GO:0032259">
    <property type="term" value="P:methylation"/>
    <property type="evidence" value="ECO:0007669"/>
    <property type="project" value="UniProtKB-KW"/>
</dbReference>
<evidence type="ECO:0000256" key="10">
    <source>
        <dbReference type="PIRNR" id="PIRNR015601"/>
    </source>
</evidence>
<dbReference type="EMBL" id="JAKZGO010000002">
    <property type="protein sequence ID" value="MCH7412597.1"/>
    <property type="molecule type" value="Genomic_DNA"/>
</dbReference>
<name>A0ABS9V853_9BACT</name>
<keyword evidence="4 10" id="KW-0698">rRNA processing</keyword>
<comment type="function">
    <text evidence="8 10">Specifically methylates the N3 position of the uracil ring of uridine 1498 (m3U1498) in 16S rRNA. Acts on the fully assembled 30S ribosomal subunit.</text>
</comment>
<dbReference type="InterPro" id="IPR006700">
    <property type="entry name" value="RsmE"/>
</dbReference>
<dbReference type="NCBIfam" id="NF008702">
    <property type="entry name" value="PRK11713.6-1"/>
    <property type="match status" value="1"/>
</dbReference>
<evidence type="ECO:0000256" key="4">
    <source>
        <dbReference type="ARBA" id="ARBA00022552"/>
    </source>
</evidence>
<comment type="subcellular location">
    <subcellularLocation>
        <location evidence="1 10">Cytoplasm</location>
    </subcellularLocation>
</comment>
<evidence type="ECO:0000256" key="9">
    <source>
        <dbReference type="ARBA" id="ARBA00047944"/>
    </source>
</evidence>
<dbReference type="SUPFAM" id="SSF75217">
    <property type="entry name" value="alpha/beta knot"/>
    <property type="match status" value="1"/>
</dbReference>
<dbReference type="InterPro" id="IPR029026">
    <property type="entry name" value="tRNA_m1G_MTases_N"/>
</dbReference>
<reference evidence="13" key="1">
    <citation type="submission" date="2022-03" db="EMBL/GenBank/DDBJ databases">
        <title>De novo assembled genomes of Belliella spp. (Cyclobacteriaceae) strains.</title>
        <authorList>
            <person name="Szabo A."/>
            <person name="Korponai K."/>
            <person name="Felfoldi T."/>
        </authorList>
    </citation>
    <scope>NUCLEOTIDE SEQUENCE</scope>
    <source>
        <strain evidence="13">DSM 111903</strain>
    </source>
</reference>
<evidence type="ECO:0000313" key="14">
    <source>
        <dbReference type="Proteomes" id="UP001165430"/>
    </source>
</evidence>
<evidence type="ECO:0000256" key="2">
    <source>
        <dbReference type="ARBA" id="ARBA00005528"/>
    </source>
</evidence>
<evidence type="ECO:0000256" key="7">
    <source>
        <dbReference type="ARBA" id="ARBA00022691"/>
    </source>
</evidence>
<dbReference type="CDD" id="cd18084">
    <property type="entry name" value="RsmE-like"/>
    <property type="match status" value="1"/>
</dbReference>
<dbReference type="InterPro" id="IPR046886">
    <property type="entry name" value="RsmE_MTase_dom"/>
</dbReference>
<evidence type="ECO:0000256" key="5">
    <source>
        <dbReference type="ARBA" id="ARBA00022603"/>
    </source>
</evidence>
<dbReference type="Pfam" id="PF04452">
    <property type="entry name" value="Methyltrans_RNA"/>
    <property type="match status" value="1"/>
</dbReference>
<accession>A0ABS9V853</accession>
<feature type="domain" description="Ribosomal RNA small subunit methyltransferase E methyltransferase" evidence="11">
    <location>
        <begin position="73"/>
        <end position="230"/>
    </location>
</feature>
<evidence type="ECO:0000259" key="11">
    <source>
        <dbReference type="Pfam" id="PF04452"/>
    </source>
</evidence>